<evidence type="ECO:0000256" key="1">
    <source>
        <dbReference type="SAM" id="MobiDB-lite"/>
    </source>
</evidence>
<dbReference type="AlphaFoldDB" id="A0A3S5FEZ8"/>
<evidence type="ECO:0000313" key="2">
    <source>
        <dbReference type="EMBL" id="VEL28550.1"/>
    </source>
</evidence>
<dbReference type="Proteomes" id="UP000784294">
    <property type="component" value="Unassembled WGS sequence"/>
</dbReference>
<proteinExistence type="predicted"/>
<sequence>MDSITGLSTNDTIVTETDYTSIKRATCDAAATSAAGEESEDEEERKIRLRPMPASRKRALLERFQREKQKRRKTTGSSDDPGSAGDVTNGEHHMGPDAGIIEDTDPQNPVESGQFYQIS</sequence>
<feature type="region of interest" description="Disordered" evidence="1">
    <location>
        <begin position="30"/>
        <end position="119"/>
    </location>
</feature>
<gene>
    <name evidence="2" type="ORF">PXEA_LOCUS21990</name>
</gene>
<evidence type="ECO:0000313" key="3">
    <source>
        <dbReference type="Proteomes" id="UP000784294"/>
    </source>
</evidence>
<keyword evidence="3" id="KW-1185">Reference proteome</keyword>
<comment type="caution">
    <text evidence="2">The sequence shown here is derived from an EMBL/GenBank/DDBJ whole genome shotgun (WGS) entry which is preliminary data.</text>
</comment>
<accession>A0A3S5FEZ8</accession>
<dbReference type="EMBL" id="CAAALY010095886">
    <property type="protein sequence ID" value="VEL28550.1"/>
    <property type="molecule type" value="Genomic_DNA"/>
</dbReference>
<organism evidence="2 3">
    <name type="scientific">Protopolystoma xenopodis</name>
    <dbReference type="NCBI Taxonomy" id="117903"/>
    <lineage>
        <taxon>Eukaryota</taxon>
        <taxon>Metazoa</taxon>
        <taxon>Spiralia</taxon>
        <taxon>Lophotrochozoa</taxon>
        <taxon>Platyhelminthes</taxon>
        <taxon>Monogenea</taxon>
        <taxon>Polyopisthocotylea</taxon>
        <taxon>Polystomatidea</taxon>
        <taxon>Polystomatidae</taxon>
        <taxon>Protopolystoma</taxon>
    </lineage>
</organism>
<feature type="compositionally biased region" description="Polar residues" evidence="1">
    <location>
        <begin position="106"/>
        <end position="119"/>
    </location>
</feature>
<name>A0A3S5FEZ8_9PLAT</name>
<reference evidence="2" key="1">
    <citation type="submission" date="2018-11" db="EMBL/GenBank/DDBJ databases">
        <authorList>
            <consortium name="Pathogen Informatics"/>
        </authorList>
    </citation>
    <scope>NUCLEOTIDE SEQUENCE</scope>
</reference>
<protein>
    <submittedName>
        <fullName evidence="2">Uncharacterized protein</fullName>
    </submittedName>
</protein>